<keyword evidence="3" id="KW-1185">Reference proteome</keyword>
<feature type="compositionally biased region" description="Polar residues" evidence="1">
    <location>
        <begin position="104"/>
        <end position="115"/>
    </location>
</feature>
<reference evidence="2 3" key="1">
    <citation type="submission" date="2019-08" db="EMBL/GenBank/DDBJ databases">
        <title>Archaea genome.</title>
        <authorList>
            <person name="Kajale S."/>
            <person name="Shouche Y."/>
            <person name="Deshpande N."/>
            <person name="Sharma A."/>
        </authorList>
    </citation>
    <scope>NUCLEOTIDE SEQUENCE [LARGE SCALE GENOMIC DNA]</scope>
    <source>
        <strain evidence="2 3">ESP3B_9</strain>
    </source>
</reference>
<feature type="region of interest" description="Disordered" evidence="1">
    <location>
        <begin position="21"/>
        <end position="72"/>
    </location>
</feature>
<dbReference type="AlphaFoldDB" id="A0A5D5AHI3"/>
<dbReference type="EMBL" id="VTAW01000021">
    <property type="protein sequence ID" value="TYT61186.1"/>
    <property type="molecule type" value="Genomic_DNA"/>
</dbReference>
<dbReference type="Proteomes" id="UP000324104">
    <property type="component" value="Unassembled WGS sequence"/>
</dbReference>
<evidence type="ECO:0000313" key="3">
    <source>
        <dbReference type="Proteomes" id="UP000324104"/>
    </source>
</evidence>
<dbReference type="RefSeq" id="WP_149082271.1">
    <property type="nucleotide sequence ID" value="NZ_VTAW01000021.1"/>
</dbReference>
<dbReference type="PROSITE" id="PS51257">
    <property type="entry name" value="PROKAR_LIPOPROTEIN"/>
    <property type="match status" value="1"/>
</dbReference>
<feature type="region of interest" description="Disordered" evidence="1">
    <location>
        <begin position="95"/>
        <end position="136"/>
    </location>
</feature>
<gene>
    <name evidence="2" type="ORF">FYC77_14800</name>
</gene>
<name>A0A5D5AHI3_9EURY</name>
<feature type="compositionally biased region" description="Acidic residues" evidence="1">
    <location>
        <begin position="33"/>
        <end position="45"/>
    </location>
</feature>
<evidence type="ECO:0000313" key="2">
    <source>
        <dbReference type="EMBL" id="TYT61186.1"/>
    </source>
</evidence>
<accession>A0A5D5AHI3</accession>
<sequence>MPSRTRRRTLQLAAGTLAVLAGCSERDRSDPPSADEPDEEIDVIDGVDVQTVGFEPTDEDVVAYEDGSSSRLPYVLDEADVDALDVRAEPLEIDGSVSIERGGNASSETNANGSSEPDENASNEPGGGPDDPLSFLRGIDYEESTGLLVQEEVSACYRNALQYVEHRNGDGVRVQFCQAKRDPDVECSVDDRRIQVTMIEIPIAYDSRPSRFGGGWRSNCRLPPDHPDVEDGDRR</sequence>
<feature type="region of interest" description="Disordered" evidence="1">
    <location>
        <begin position="215"/>
        <end position="235"/>
    </location>
</feature>
<organism evidence="2 3">
    <name type="scientific">Natrialba swarupiae</name>
    <dbReference type="NCBI Taxonomy" id="2448032"/>
    <lineage>
        <taxon>Archaea</taxon>
        <taxon>Methanobacteriati</taxon>
        <taxon>Methanobacteriota</taxon>
        <taxon>Stenosarchaea group</taxon>
        <taxon>Halobacteria</taxon>
        <taxon>Halobacteriales</taxon>
        <taxon>Natrialbaceae</taxon>
        <taxon>Natrialba</taxon>
    </lineage>
</organism>
<comment type="caution">
    <text evidence="2">The sequence shown here is derived from an EMBL/GenBank/DDBJ whole genome shotgun (WGS) entry which is preliminary data.</text>
</comment>
<evidence type="ECO:0000256" key="1">
    <source>
        <dbReference type="SAM" id="MobiDB-lite"/>
    </source>
</evidence>
<proteinExistence type="predicted"/>
<feature type="compositionally biased region" description="Basic and acidic residues" evidence="1">
    <location>
        <begin position="223"/>
        <end position="235"/>
    </location>
</feature>
<protein>
    <submittedName>
        <fullName evidence="2">Uncharacterized protein</fullName>
    </submittedName>
</protein>